<evidence type="ECO:0000313" key="2">
    <source>
        <dbReference type="Proteomes" id="UP001189143"/>
    </source>
</evidence>
<sequence>MKEQEEKEKIAVEEFKKLDKVDVEVRLGEKSNKVVKAVIYKGFAIHDYVAYFDTKNEPMKAITVTEGEGKGMKLLDCNVTEYEKCIDEIREVIGDKMLEMSDLPLIKPILKKY</sequence>
<dbReference type="Proteomes" id="UP001189143">
    <property type="component" value="Unassembled WGS sequence"/>
</dbReference>
<reference evidence="1" key="1">
    <citation type="submission" date="2022-10" db="EMBL/GenBank/DDBJ databases">
        <authorList>
            <person name="Aires J."/>
            <person name="Mesa V."/>
        </authorList>
    </citation>
    <scope>NUCLEOTIDE SEQUENCE</scope>
    <source>
        <strain evidence="1">Clostridium neonatale JD116</strain>
    </source>
</reference>
<evidence type="ECO:0000313" key="1">
    <source>
        <dbReference type="EMBL" id="CAI3586368.1"/>
    </source>
</evidence>
<accession>A0AAD2DD48</accession>
<dbReference type="EMBL" id="CAMTCP010000202">
    <property type="protein sequence ID" value="CAI3586368.1"/>
    <property type="molecule type" value="Genomic_DNA"/>
</dbReference>
<protein>
    <submittedName>
        <fullName evidence="1">Uncharacterized protein</fullName>
    </submittedName>
</protein>
<proteinExistence type="predicted"/>
<gene>
    <name evidence="1" type="ORF">CNEO2_2820001</name>
</gene>
<dbReference type="AlphaFoldDB" id="A0AAD2DD48"/>
<organism evidence="1 2">
    <name type="scientific">Clostridium neonatale</name>
    <dbReference type="NCBI Taxonomy" id="137838"/>
    <lineage>
        <taxon>Bacteria</taxon>
        <taxon>Bacillati</taxon>
        <taxon>Bacillota</taxon>
        <taxon>Clostridia</taxon>
        <taxon>Eubacteriales</taxon>
        <taxon>Clostridiaceae</taxon>
        <taxon>Clostridium</taxon>
    </lineage>
</organism>
<comment type="caution">
    <text evidence="1">The sequence shown here is derived from an EMBL/GenBank/DDBJ whole genome shotgun (WGS) entry which is preliminary data.</text>
</comment>
<name>A0AAD2DD48_9CLOT</name>